<evidence type="ECO:0000313" key="3">
    <source>
        <dbReference type="Proteomes" id="UP001528850"/>
    </source>
</evidence>
<keyword evidence="1" id="KW-1133">Transmembrane helix</keyword>
<accession>A0ABT6B7Z1</accession>
<keyword evidence="1" id="KW-0812">Transmembrane</keyword>
<dbReference type="EMBL" id="JARJJS010000001">
    <property type="protein sequence ID" value="MDF4024167.1"/>
    <property type="molecule type" value="Genomic_DNA"/>
</dbReference>
<sequence length="56" mass="6141">MTSQRTHTLGTMAAGRLLIRAAGGRWGPALLVLAGIVLLRRMSAAKAERRLRHETF</sequence>
<evidence type="ECO:0000256" key="1">
    <source>
        <dbReference type="SAM" id="Phobius"/>
    </source>
</evidence>
<gene>
    <name evidence="2" type="ORF">P3W24_04175</name>
</gene>
<comment type="caution">
    <text evidence="2">The sequence shown here is derived from an EMBL/GenBank/DDBJ whole genome shotgun (WGS) entry which is preliminary data.</text>
</comment>
<evidence type="ECO:0000313" key="2">
    <source>
        <dbReference type="EMBL" id="MDF4024167.1"/>
    </source>
</evidence>
<reference evidence="2 3" key="1">
    <citation type="journal article" date="2024" name="Curr. Microbiol.">
        <title>Luteibacter sahnii sp. nov., A Novel Yellow-Colored Xanthomonadin Pigment Producing Probiotic Bacterium from Healthy Rice Seed Microbiome.</title>
        <authorList>
            <person name="Jaiswal G."/>
            <person name="Rana R."/>
            <person name="Nayak P.K."/>
            <person name="Chouhan R."/>
            <person name="Gandhi S.G."/>
            <person name="Patel H.K."/>
            <person name="Patil P.B."/>
        </authorList>
    </citation>
    <scope>NUCLEOTIDE SEQUENCE [LARGE SCALE GENOMIC DNA]</scope>
    <source>
        <strain evidence="2 3">PPL201</strain>
    </source>
</reference>
<dbReference type="Proteomes" id="UP001528850">
    <property type="component" value="Unassembled WGS sequence"/>
</dbReference>
<keyword evidence="3" id="KW-1185">Reference proteome</keyword>
<keyword evidence="1" id="KW-0472">Membrane</keyword>
<name>A0ABT6B7Z1_9GAMM</name>
<proteinExistence type="predicted"/>
<feature type="transmembrane region" description="Helical" evidence="1">
    <location>
        <begin position="26"/>
        <end position="43"/>
    </location>
</feature>
<protein>
    <submittedName>
        <fullName evidence="2">Uncharacterized protein</fullName>
    </submittedName>
</protein>
<organism evidence="2 3">
    <name type="scientific">Luteibacter sahnii</name>
    <dbReference type="NCBI Taxonomy" id="3021977"/>
    <lineage>
        <taxon>Bacteria</taxon>
        <taxon>Pseudomonadati</taxon>
        <taxon>Pseudomonadota</taxon>
        <taxon>Gammaproteobacteria</taxon>
        <taxon>Lysobacterales</taxon>
        <taxon>Rhodanobacteraceae</taxon>
        <taxon>Luteibacter</taxon>
    </lineage>
</organism>